<reference evidence="4 5" key="1">
    <citation type="submission" date="2024-01" db="EMBL/GenBank/DDBJ databases">
        <title>A draft genome for the cacao thread blight pathogen Marasmiellus scandens.</title>
        <authorList>
            <person name="Baruah I.K."/>
            <person name="Leung J."/>
            <person name="Bukari Y."/>
            <person name="Amoako-Attah I."/>
            <person name="Meinhardt L.W."/>
            <person name="Bailey B.A."/>
            <person name="Cohen S.P."/>
        </authorList>
    </citation>
    <scope>NUCLEOTIDE SEQUENCE [LARGE SCALE GENOMIC DNA]</scope>
    <source>
        <strain evidence="4 5">GH-19</strain>
    </source>
</reference>
<organism evidence="4 5">
    <name type="scientific">Marasmiellus scandens</name>
    <dbReference type="NCBI Taxonomy" id="2682957"/>
    <lineage>
        <taxon>Eukaryota</taxon>
        <taxon>Fungi</taxon>
        <taxon>Dikarya</taxon>
        <taxon>Basidiomycota</taxon>
        <taxon>Agaricomycotina</taxon>
        <taxon>Agaricomycetes</taxon>
        <taxon>Agaricomycetidae</taxon>
        <taxon>Agaricales</taxon>
        <taxon>Marasmiineae</taxon>
        <taxon>Omphalotaceae</taxon>
        <taxon>Marasmiellus</taxon>
    </lineage>
</organism>
<name>A0ABR1ITL6_9AGAR</name>
<evidence type="ECO:0000313" key="4">
    <source>
        <dbReference type="EMBL" id="KAK7440624.1"/>
    </source>
</evidence>
<keyword evidence="3" id="KW-0560">Oxidoreductase</keyword>
<evidence type="ECO:0000256" key="1">
    <source>
        <dbReference type="ARBA" id="ARBA00006484"/>
    </source>
</evidence>
<comment type="caution">
    <text evidence="4">The sequence shown here is derived from an EMBL/GenBank/DDBJ whole genome shotgun (WGS) entry which is preliminary data.</text>
</comment>
<dbReference type="PANTHER" id="PTHR43008:SF4">
    <property type="entry name" value="CHAIN DEHYDROGENASE, PUTATIVE (AFU_ORTHOLOGUE AFUA_4G08710)-RELATED"/>
    <property type="match status" value="1"/>
</dbReference>
<dbReference type="Pfam" id="PF00106">
    <property type="entry name" value="adh_short"/>
    <property type="match status" value="1"/>
</dbReference>
<dbReference type="SUPFAM" id="SSF51735">
    <property type="entry name" value="NAD(P)-binding Rossmann-fold domains"/>
    <property type="match status" value="1"/>
</dbReference>
<dbReference type="Proteomes" id="UP001498398">
    <property type="component" value="Unassembled WGS sequence"/>
</dbReference>
<keyword evidence="5" id="KW-1185">Reference proteome</keyword>
<sequence length="303" mass="33112">MNVEGISEDLPVANVHGIYPLIDPNSVYASQAFKNKVVFLTGVNTGNLGHQIALTYAKAGAKVAIGSRRPEAGDAVKQDILKDDPSISGEDILPVVLDVVDSNQVKEAAEKVVEAWGRLDVVLAVAGKAQSWEESLSETDPNEWWDVVEVNIRGVYNVARYTLPHLTSSKGYFVAFTSMSSQLRIPNASSYGVSKHAVTRLVEFIQIEHPAVHTFAFHPGSFKTPLALKAMKNQPPDVAAAMEAYMNDSMELPACTLLYLTEGRANWLLGRYVSANWDLGEVEAKFKDSIIEKKALVSRLSLP</sequence>
<gene>
    <name evidence="4" type="ORF">VKT23_016972</name>
</gene>
<evidence type="ECO:0008006" key="6">
    <source>
        <dbReference type="Google" id="ProtNLM"/>
    </source>
</evidence>
<evidence type="ECO:0000256" key="3">
    <source>
        <dbReference type="ARBA" id="ARBA00023002"/>
    </source>
</evidence>
<protein>
    <recommendedName>
        <fullName evidence="6">NAD-P-binding protein</fullName>
    </recommendedName>
</protein>
<evidence type="ECO:0000313" key="5">
    <source>
        <dbReference type="Proteomes" id="UP001498398"/>
    </source>
</evidence>
<dbReference type="InterPro" id="IPR002347">
    <property type="entry name" value="SDR_fam"/>
</dbReference>
<dbReference type="EMBL" id="JBANRG010000067">
    <property type="protein sequence ID" value="KAK7440624.1"/>
    <property type="molecule type" value="Genomic_DNA"/>
</dbReference>
<dbReference type="PANTHER" id="PTHR43008">
    <property type="entry name" value="BENZIL REDUCTASE"/>
    <property type="match status" value="1"/>
</dbReference>
<proteinExistence type="inferred from homology"/>
<dbReference type="InterPro" id="IPR036291">
    <property type="entry name" value="NAD(P)-bd_dom_sf"/>
</dbReference>
<keyword evidence="2" id="KW-0521">NADP</keyword>
<dbReference type="Gene3D" id="3.40.50.720">
    <property type="entry name" value="NAD(P)-binding Rossmann-like Domain"/>
    <property type="match status" value="1"/>
</dbReference>
<dbReference type="PROSITE" id="PS00061">
    <property type="entry name" value="ADH_SHORT"/>
    <property type="match status" value="1"/>
</dbReference>
<evidence type="ECO:0000256" key="2">
    <source>
        <dbReference type="ARBA" id="ARBA00022857"/>
    </source>
</evidence>
<dbReference type="CDD" id="cd05233">
    <property type="entry name" value="SDR_c"/>
    <property type="match status" value="1"/>
</dbReference>
<accession>A0ABR1ITL6</accession>
<dbReference type="InterPro" id="IPR020904">
    <property type="entry name" value="Sc_DH/Rdtase_CS"/>
</dbReference>
<comment type="similarity">
    <text evidence="1">Belongs to the short-chain dehydrogenases/reductases (SDR) family.</text>
</comment>